<evidence type="ECO:0000256" key="7">
    <source>
        <dbReference type="RuleBase" id="RU003792"/>
    </source>
</evidence>
<name>A0A9Q8X3W2_9GAMM</name>
<comment type="catalytic activity">
    <reaction evidence="4 7">
        <text>uridine(38/39/40) in tRNA = pseudouridine(38/39/40) in tRNA</text>
        <dbReference type="Rhea" id="RHEA:22376"/>
        <dbReference type="Rhea" id="RHEA-COMP:10085"/>
        <dbReference type="Rhea" id="RHEA-COMP:10087"/>
        <dbReference type="ChEBI" id="CHEBI:65314"/>
        <dbReference type="ChEBI" id="CHEBI:65315"/>
        <dbReference type="EC" id="5.4.99.12"/>
    </reaction>
</comment>
<dbReference type="InterPro" id="IPR020095">
    <property type="entry name" value="PsdUridine_synth_TruA_C"/>
</dbReference>
<feature type="domain" description="Pseudouridine synthase I TruA alpha/beta" evidence="8">
    <location>
        <begin position="144"/>
        <end position="246"/>
    </location>
</feature>
<dbReference type="EMBL" id="CP097966">
    <property type="protein sequence ID" value="URQ62881.1"/>
    <property type="molecule type" value="Genomic_DNA"/>
</dbReference>
<accession>A0A9Q8X3W2</accession>
<feature type="domain" description="Pseudouridine synthase I TruA alpha/beta" evidence="8">
    <location>
        <begin position="7"/>
        <end position="105"/>
    </location>
</feature>
<dbReference type="FunFam" id="3.30.70.580:FF:000001">
    <property type="entry name" value="tRNA pseudouridine synthase A"/>
    <property type="match status" value="1"/>
</dbReference>
<dbReference type="InterPro" id="IPR020094">
    <property type="entry name" value="TruA/RsuA/RluB/E/F_N"/>
</dbReference>
<keyword evidence="3 4" id="KW-0413">Isomerase</keyword>
<dbReference type="Gene3D" id="3.30.70.660">
    <property type="entry name" value="Pseudouridine synthase I, catalytic domain, C-terminal subdomain"/>
    <property type="match status" value="1"/>
</dbReference>
<evidence type="ECO:0000256" key="6">
    <source>
        <dbReference type="PIRSR" id="PIRSR001430-2"/>
    </source>
</evidence>
<dbReference type="GO" id="GO:0003723">
    <property type="term" value="F:RNA binding"/>
    <property type="evidence" value="ECO:0007669"/>
    <property type="project" value="InterPro"/>
</dbReference>
<sequence>MSRYFAQVEYKGTNYKGFQKQKNSKQTIQQKIEFALSKVANEKISVVCAGRTDAGVHATNQIVHFDSKSKREKKSWISGTNRYLPNDISLINIGKTSDDFHARFDAKKRTYIYIIKNSEIPLGIEFDNFLWIRSRLNEKQMNKAAKKLLGEQDFSSFRASGCQSKSVIRRIYKANVTRKGNYLIFEVTANAFLLNMIRIIVGTLIKVGKNEITPEDFEDIIKKRDRKLAGRTIEAKGLYFVGPEYNNLDYKVNKVFVNELD</sequence>
<dbReference type="Proteomes" id="UP001056381">
    <property type="component" value="Chromosome"/>
</dbReference>
<evidence type="ECO:0000256" key="2">
    <source>
        <dbReference type="ARBA" id="ARBA00022694"/>
    </source>
</evidence>
<dbReference type="HAMAP" id="MF_00171">
    <property type="entry name" value="TruA"/>
    <property type="match status" value="1"/>
</dbReference>
<comment type="caution">
    <text evidence="4">Lacks conserved residue(s) required for the propagation of feature annotation.</text>
</comment>
<dbReference type="PANTHER" id="PTHR11142">
    <property type="entry name" value="PSEUDOURIDYLATE SYNTHASE"/>
    <property type="match status" value="1"/>
</dbReference>
<keyword evidence="10" id="KW-1185">Reference proteome</keyword>
<organism evidence="9 10">
    <name type="scientific">SAR86 cluster bacterium</name>
    <dbReference type="NCBI Taxonomy" id="2030880"/>
    <lineage>
        <taxon>Bacteria</taxon>
        <taxon>Pseudomonadati</taxon>
        <taxon>Pseudomonadota</taxon>
        <taxon>Gammaproteobacteria</taxon>
        <taxon>SAR86 cluster</taxon>
    </lineage>
</organism>
<evidence type="ECO:0000256" key="5">
    <source>
        <dbReference type="PIRSR" id="PIRSR001430-1"/>
    </source>
</evidence>
<evidence type="ECO:0000256" key="4">
    <source>
        <dbReference type="HAMAP-Rule" id="MF_00171"/>
    </source>
</evidence>
<dbReference type="GO" id="GO:0160147">
    <property type="term" value="F:tRNA pseudouridine(38-40) synthase activity"/>
    <property type="evidence" value="ECO:0007669"/>
    <property type="project" value="UniProtKB-EC"/>
</dbReference>
<evidence type="ECO:0000259" key="8">
    <source>
        <dbReference type="Pfam" id="PF01416"/>
    </source>
</evidence>
<feature type="binding site" evidence="4 6">
    <location>
        <position position="111"/>
    </location>
    <ligand>
        <name>substrate</name>
    </ligand>
</feature>
<evidence type="ECO:0000313" key="10">
    <source>
        <dbReference type="Proteomes" id="UP001056381"/>
    </source>
</evidence>
<evidence type="ECO:0000313" key="9">
    <source>
        <dbReference type="EMBL" id="URQ62881.1"/>
    </source>
</evidence>
<reference evidence="9" key="1">
    <citation type="submission" date="2022-05" db="EMBL/GenBank/DDBJ databases">
        <title>Single-amplified genomics reveal most streamlined microbe among free-living bacteria.</title>
        <authorList>
            <person name="Roda-Garcia J."/>
            <person name="Haro-Moreno J.M."/>
            <person name="Rodriguez-Valera F."/>
            <person name="Almagro-Moreno S."/>
            <person name="Lopez-Perez M."/>
        </authorList>
    </citation>
    <scope>NUCLEOTIDE SEQUENCE</scope>
    <source>
        <strain evidence="9">TMED112-D2-2</strain>
    </source>
</reference>
<dbReference type="AlphaFoldDB" id="A0A9Q8X3W2"/>
<keyword evidence="2 4" id="KW-0819">tRNA processing</keyword>
<feature type="active site" description="Nucleophile" evidence="4 5">
    <location>
        <position position="53"/>
    </location>
</feature>
<dbReference type="PIRSF" id="PIRSF001430">
    <property type="entry name" value="tRNA_psdUrid_synth"/>
    <property type="match status" value="1"/>
</dbReference>
<dbReference type="GO" id="GO:0031119">
    <property type="term" value="P:tRNA pseudouridine synthesis"/>
    <property type="evidence" value="ECO:0007669"/>
    <property type="project" value="UniProtKB-UniRule"/>
</dbReference>
<dbReference type="InterPro" id="IPR020103">
    <property type="entry name" value="PsdUridine_synth_cat_dom_sf"/>
</dbReference>
<dbReference type="CDD" id="cd02570">
    <property type="entry name" value="PseudoU_synth_EcTruA"/>
    <property type="match status" value="1"/>
</dbReference>
<evidence type="ECO:0000256" key="1">
    <source>
        <dbReference type="ARBA" id="ARBA00009375"/>
    </source>
</evidence>
<comment type="subunit">
    <text evidence="4">Homodimer.</text>
</comment>
<evidence type="ECO:0000256" key="3">
    <source>
        <dbReference type="ARBA" id="ARBA00023235"/>
    </source>
</evidence>
<dbReference type="PANTHER" id="PTHR11142:SF0">
    <property type="entry name" value="TRNA PSEUDOURIDINE SYNTHASE-LIKE 1"/>
    <property type="match status" value="1"/>
</dbReference>
<dbReference type="InterPro" id="IPR001406">
    <property type="entry name" value="PsdUridine_synth_TruA"/>
</dbReference>
<dbReference type="NCBIfam" id="TIGR00071">
    <property type="entry name" value="hisT_truA"/>
    <property type="match status" value="1"/>
</dbReference>
<comment type="function">
    <text evidence="4">Formation of pseudouridine at positions 38, 39 and 40 in the anticodon stem and loop of transfer RNAs.</text>
</comment>
<dbReference type="SUPFAM" id="SSF55120">
    <property type="entry name" value="Pseudouridine synthase"/>
    <property type="match status" value="1"/>
</dbReference>
<comment type="similarity">
    <text evidence="1 4 7">Belongs to the tRNA pseudouridine synthase TruA family.</text>
</comment>
<dbReference type="Gene3D" id="3.30.70.580">
    <property type="entry name" value="Pseudouridine synthase I, catalytic domain, N-terminal subdomain"/>
    <property type="match status" value="1"/>
</dbReference>
<gene>
    <name evidence="4 9" type="primary">truA</name>
    <name evidence="9" type="ORF">M9B40_03920</name>
</gene>
<dbReference type="Pfam" id="PF01416">
    <property type="entry name" value="PseudoU_synth_1"/>
    <property type="match status" value="2"/>
</dbReference>
<protein>
    <recommendedName>
        <fullName evidence="4">tRNA pseudouridine synthase A</fullName>
        <ecNumber evidence="4">5.4.99.12</ecNumber>
    </recommendedName>
    <alternativeName>
        <fullName evidence="4">tRNA pseudouridine(38-40) synthase</fullName>
    </alternativeName>
    <alternativeName>
        <fullName evidence="4">tRNA pseudouridylate synthase I</fullName>
    </alternativeName>
    <alternativeName>
        <fullName evidence="4">tRNA-uridine isomerase I</fullName>
    </alternativeName>
</protein>
<dbReference type="InterPro" id="IPR020097">
    <property type="entry name" value="PsdUridine_synth_TruA_a/b_dom"/>
</dbReference>
<dbReference type="EC" id="5.4.99.12" evidence="4"/>
<proteinExistence type="inferred from homology"/>